<dbReference type="Proteomes" id="UP000189670">
    <property type="component" value="Unassembled WGS sequence"/>
</dbReference>
<dbReference type="InterPro" id="IPR017896">
    <property type="entry name" value="4Fe4S_Fe-S-bd"/>
</dbReference>
<dbReference type="Gene3D" id="3.30.70.20">
    <property type="match status" value="2"/>
</dbReference>
<gene>
    <name evidence="5" type="ORF">OMM_13293</name>
</gene>
<feature type="domain" description="4Fe-4S ferredoxin-type" evidence="4">
    <location>
        <begin position="50"/>
        <end position="75"/>
    </location>
</feature>
<dbReference type="Pfam" id="PF14697">
    <property type="entry name" value="Fer4_21"/>
    <property type="match status" value="1"/>
</dbReference>
<evidence type="ECO:0000259" key="4">
    <source>
        <dbReference type="PROSITE" id="PS51379"/>
    </source>
</evidence>
<keyword evidence="2" id="KW-0408">Iron</keyword>
<dbReference type="InterPro" id="IPR017900">
    <property type="entry name" value="4Fe4S_Fe_S_CS"/>
</dbReference>
<dbReference type="EMBL" id="ATBP01002258">
    <property type="protein sequence ID" value="ETR66069.1"/>
    <property type="molecule type" value="Genomic_DNA"/>
</dbReference>
<evidence type="ECO:0000256" key="1">
    <source>
        <dbReference type="ARBA" id="ARBA00022723"/>
    </source>
</evidence>
<name>A0A1V1NU12_9BACT</name>
<dbReference type="SUPFAM" id="SSF54862">
    <property type="entry name" value="4Fe-4S ferredoxins"/>
    <property type="match status" value="1"/>
</dbReference>
<organism evidence="5 6">
    <name type="scientific">Candidatus Magnetoglobus multicellularis str. Araruama</name>
    <dbReference type="NCBI Taxonomy" id="890399"/>
    <lineage>
        <taxon>Bacteria</taxon>
        <taxon>Pseudomonadati</taxon>
        <taxon>Thermodesulfobacteriota</taxon>
        <taxon>Desulfobacteria</taxon>
        <taxon>Desulfobacterales</taxon>
        <taxon>Desulfobacteraceae</taxon>
        <taxon>Candidatus Magnetoglobus</taxon>
    </lineage>
</organism>
<accession>A0A1V1NU12</accession>
<reference evidence="6" key="1">
    <citation type="submission" date="2012-11" db="EMBL/GenBank/DDBJ databases">
        <authorList>
            <person name="Lucero-Rivera Y.E."/>
            <person name="Tovar-Ramirez D."/>
        </authorList>
    </citation>
    <scope>NUCLEOTIDE SEQUENCE [LARGE SCALE GENOMIC DNA]</scope>
    <source>
        <strain evidence="6">Araruama</strain>
    </source>
</reference>
<sequence length="93" mass="10093">MKHLPAETLDEMVRPVEGLTITVTDDCIGCGKCIDKCFINAISIESERAVISDQCRSCGRCALYCPTKAITLSITEPDAADQVVARIEAIVDF</sequence>
<evidence type="ECO:0000256" key="3">
    <source>
        <dbReference type="ARBA" id="ARBA00023014"/>
    </source>
</evidence>
<evidence type="ECO:0000256" key="2">
    <source>
        <dbReference type="ARBA" id="ARBA00023004"/>
    </source>
</evidence>
<keyword evidence="1" id="KW-0479">Metal-binding</keyword>
<feature type="domain" description="4Fe-4S ferredoxin-type" evidence="4">
    <location>
        <begin position="17"/>
        <end position="47"/>
    </location>
</feature>
<dbReference type="GO" id="GO:0046872">
    <property type="term" value="F:metal ion binding"/>
    <property type="evidence" value="ECO:0007669"/>
    <property type="project" value="UniProtKB-KW"/>
</dbReference>
<evidence type="ECO:0000313" key="6">
    <source>
        <dbReference type="Proteomes" id="UP000189670"/>
    </source>
</evidence>
<dbReference type="AlphaFoldDB" id="A0A1V1NU12"/>
<dbReference type="PROSITE" id="PS00198">
    <property type="entry name" value="4FE4S_FER_1"/>
    <property type="match status" value="1"/>
</dbReference>
<protein>
    <recommendedName>
        <fullName evidence="4">4Fe-4S ferredoxin-type domain-containing protein</fullName>
    </recommendedName>
</protein>
<proteinExistence type="predicted"/>
<dbReference type="PROSITE" id="PS51379">
    <property type="entry name" value="4FE4S_FER_2"/>
    <property type="match status" value="2"/>
</dbReference>
<dbReference type="GO" id="GO:0051536">
    <property type="term" value="F:iron-sulfur cluster binding"/>
    <property type="evidence" value="ECO:0007669"/>
    <property type="project" value="UniProtKB-KW"/>
</dbReference>
<keyword evidence="3" id="KW-0411">Iron-sulfur</keyword>
<evidence type="ECO:0000313" key="5">
    <source>
        <dbReference type="EMBL" id="ETR66069.1"/>
    </source>
</evidence>
<comment type="caution">
    <text evidence="5">The sequence shown here is derived from an EMBL/GenBank/DDBJ whole genome shotgun (WGS) entry which is preliminary data.</text>
</comment>